<accession>A0A1I4T5M4</accession>
<dbReference type="Proteomes" id="UP000198535">
    <property type="component" value="Unassembled WGS sequence"/>
</dbReference>
<dbReference type="EMBL" id="FOUJ01000004">
    <property type="protein sequence ID" value="SFM71976.1"/>
    <property type="molecule type" value="Genomic_DNA"/>
</dbReference>
<evidence type="ECO:0000256" key="1">
    <source>
        <dbReference type="SAM" id="Phobius"/>
    </source>
</evidence>
<dbReference type="RefSeq" id="WP_091936835.1">
    <property type="nucleotide sequence ID" value="NZ_FOUJ01000004.1"/>
</dbReference>
<dbReference type="STRING" id="487685.SAMN04488696_2207"/>
<feature type="transmembrane region" description="Helical" evidence="1">
    <location>
        <begin position="61"/>
        <end position="81"/>
    </location>
</feature>
<keyword evidence="1" id="KW-0472">Membrane</keyword>
<keyword evidence="3" id="KW-1185">Reference proteome</keyword>
<feature type="transmembrane region" description="Helical" evidence="1">
    <location>
        <begin position="260"/>
        <end position="281"/>
    </location>
</feature>
<organism evidence="2 3">
    <name type="scientific">Methanolobus profundi</name>
    <dbReference type="NCBI Taxonomy" id="487685"/>
    <lineage>
        <taxon>Archaea</taxon>
        <taxon>Methanobacteriati</taxon>
        <taxon>Methanobacteriota</taxon>
        <taxon>Stenosarchaea group</taxon>
        <taxon>Methanomicrobia</taxon>
        <taxon>Methanosarcinales</taxon>
        <taxon>Methanosarcinaceae</taxon>
        <taxon>Methanolobus</taxon>
    </lineage>
</organism>
<protein>
    <submittedName>
        <fullName evidence="2">Uncharacterized protein</fullName>
    </submittedName>
</protein>
<feature type="transmembrane region" description="Helical" evidence="1">
    <location>
        <begin position="171"/>
        <end position="192"/>
    </location>
</feature>
<keyword evidence="1" id="KW-1133">Transmembrane helix</keyword>
<sequence length="380" mass="43983">MSEQQPCSSADSTCPDKREQELENFKSIRSPVMRWTLYLLPPGIFITILFIISYYDMHAGRVMYTTGLFTAAMSLIAFRILMRKIPETFAIIWDRKVIIDCRRNSGPEGRLGSVPDEHDASSVDEQEELEREYLGFIQRLEGRINSPFQILSGIVFSLFVLAWNYSSVAEFFIAFVIGIMAWKMTVTAVYVWKMGKDFCFEPQLGHADRCGGLSPLGDLCLWNAIIVTIPAVYLGSWIIIGMITEPQSSYFLKSAEYASLFSELLFVPVFFALIAFFLPLWSTHQLMLKWREKKRSQMDHLEQCINKLECRILEEADSMDEKEYGSVFRERELMEKVYRQHRTIPVWPFNISIITRFLLSQSIPVFGIASQVLNFIRRMP</sequence>
<keyword evidence="1" id="KW-0812">Transmembrane</keyword>
<feature type="transmembrane region" description="Helical" evidence="1">
    <location>
        <begin position="35"/>
        <end position="55"/>
    </location>
</feature>
<gene>
    <name evidence="2" type="ORF">SAMN04488696_2207</name>
</gene>
<feature type="transmembrane region" description="Helical" evidence="1">
    <location>
        <begin position="219"/>
        <end position="240"/>
    </location>
</feature>
<name>A0A1I4T5M4_9EURY</name>
<evidence type="ECO:0000313" key="2">
    <source>
        <dbReference type="EMBL" id="SFM71976.1"/>
    </source>
</evidence>
<proteinExistence type="predicted"/>
<dbReference type="OrthoDB" id="379979at2157"/>
<feature type="transmembrane region" description="Helical" evidence="1">
    <location>
        <begin position="148"/>
        <end position="165"/>
    </location>
</feature>
<evidence type="ECO:0000313" key="3">
    <source>
        <dbReference type="Proteomes" id="UP000198535"/>
    </source>
</evidence>
<dbReference type="AlphaFoldDB" id="A0A1I4T5M4"/>
<reference evidence="3" key="1">
    <citation type="submission" date="2016-10" db="EMBL/GenBank/DDBJ databases">
        <authorList>
            <person name="Varghese N."/>
            <person name="Submissions S."/>
        </authorList>
    </citation>
    <scope>NUCLEOTIDE SEQUENCE [LARGE SCALE GENOMIC DNA]</scope>
    <source>
        <strain evidence="3">Mob M</strain>
    </source>
</reference>